<dbReference type="AlphaFoldDB" id="W7HM67"/>
<keyword evidence="8" id="KW-1185">Reference proteome</keyword>
<dbReference type="HOGENOM" id="CLU_598552_0_0_1"/>
<keyword evidence="4" id="KW-0175">Coiled coil</keyword>
<evidence type="ECO:0000256" key="1">
    <source>
        <dbReference type="ARBA" id="ARBA00022490"/>
    </source>
</evidence>
<evidence type="ECO:0000313" key="7">
    <source>
        <dbReference type="EMBL" id="EWC44189.1"/>
    </source>
</evidence>
<dbReference type="PANTHER" id="PTHR13937:SF0">
    <property type="entry name" value="EUKARYOTIC TRANSLATION INITIATION FACTOR 3 SUBUNIT C-RELATED"/>
    <property type="match status" value="1"/>
</dbReference>
<feature type="domain" description="Eukaryotic translation initiation factor 3 subunit C N-terminal" evidence="6">
    <location>
        <begin position="84"/>
        <end position="245"/>
    </location>
</feature>
<keyword evidence="2" id="KW-0396">Initiation factor</keyword>
<keyword evidence="1" id="KW-0963">Cytoplasm</keyword>
<evidence type="ECO:0000313" key="8">
    <source>
        <dbReference type="Proteomes" id="UP000024837"/>
    </source>
</evidence>
<dbReference type="InterPro" id="IPR008905">
    <property type="entry name" value="EIF3C_N_dom"/>
</dbReference>
<keyword evidence="3" id="KW-0648">Protein biosynthesis</keyword>
<reference evidence="7 8" key="1">
    <citation type="submission" date="2013-05" db="EMBL/GenBank/DDBJ databases">
        <title>Drechslerella stenobrocha genome reveals carnivorous origination and mechanical trapping mechanism of predatory fungi.</title>
        <authorList>
            <person name="Liu X."/>
            <person name="Zhang W."/>
            <person name="Liu K."/>
        </authorList>
    </citation>
    <scope>NUCLEOTIDE SEQUENCE [LARGE SCALE GENOMIC DNA]</scope>
    <source>
        <strain evidence="7 8">248</strain>
    </source>
</reference>
<dbReference type="GO" id="GO:0031369">
    <property type="term" value="F:translation initiation factor binding"/>
    <property type="evidence" value="ECO:0007669"/>
    <property type="project" value="InterPro"/>
</dbReference>
<dbReference type="PANTHER" id="PTHR13937">
    <property type="entry name" value="EUKARYOTIC TRANSLATION INITATION FACTOR 3, SUBUNIT 8 EIF3S8 -RELATED"/>
    <property type="match status" value="1"/>
</dbReference>
<dbReference type="Proteomes" id="UP000024837">
    <property type="component" value="Unassembled WGS sequence"/>
</dbReference>
<evidence type="ECO:0000256" key="2">
    <source>
        <dbReference type="ARBA" id="ARBA00022540"/>
    </source>
</evidence>
<accession>W7HM67</accession>
<dbReference type="GO" id="GO:0003723">
    <property type="term" value="F:RNA binding"/>
    <property type="evidence" value="ECO:0007669"/>
    <property type="project" value="InterPro"/>
</dbReference>
<feature type="coiled-coil region" evidence="4">
    <location>
        <begin position="184"/>
        <end position="211"/>
    </location>
</feature>
<name>W7HM67_9PEZI</name>
<evidence type="ECO:0000259" key="6">
    <source>
        <dbReference type="Pfam" id="PF05470"/>
    </source>
</evidence>
<protein>
    <recommendedName>
        <fullName evidence="6">Eukaryotic translation initiation factor 3 subunit C N-terminal domain-containing protein</fullName>
    </recommendedName>
</protein>
<evidence type="ECO:0000256" key="4">
    <source>
        <dbReference type="SAM" id="Coils"/>
    </source>
</evidence>
<feature type="compositionally biased region" description="Acidic residues" evidence="5">
    <location>
        <begin position="18"/>
        <end position="30"/>
    </location>
</feature>
<dbReference type="Pfam" id="PF05470">
    <property type="entry name" value="eIF-3c_N"/>
    <property type="match status" value="2"/>
</dbReference>
<dbReference type="InterPro" id="IPR027516">
    <property type="entry name" value="EIF3C"/>
</dbReference>
<feature type="region of interest" description="Disordered" evidence="5">
    <location>
        <begin position="1"/>
        <end position="106"/>
    </location>
</feature>
<gene>
    <name evidence="7" type="ORF">DRE_06934</name>
</gene>
<sequence length="457" mass="51962">MASSRFFHGGLSDSESSSSEEDYSEEEELEDGNKDLGESEESESSEESDDDDDDEGDDDDDDDDESDARKLAEGQNKSNIFKRGAVDEEDSDDDGGRRAPKNKKDKRFEEIEGSIRLIDNARKINDWVVISQEFDKLNKLAIKGGHGDIAPKPYIKAIADLEDFMNETLAKEKTASKKMNATNAKALNSIKQRLKRNNRQYEIEIGHYRADKDAFLQEPDIEEEPSAQKPTAIISQSIEDDDDTRSYSVVTRGGKAVQLTRESIFKHLKVIVEARGKKNTDRTEQIRTMEKLLELSQTPYEKIRVLTALISTRYDLSFGVLSYMATDQWKAAEVELNSLLRVLEDNPSWVIAENGDEVEDDEKIPPTPAPGEVFRIPGSIMSFVDRLDDELTKSLQNIDPHTTEYVERLGDEAVLYRTIVRSQKYFERLLHNEKVGGVGDSLNRTIMRRIEHLYYKV</sequence>
<proteinExistence type="predicted"/>
<dbReference type="OrthoDB" id="29647at2759"/>
<feature type="domain" description="Eukaryotic translation initiation factor 3 subunit C N-terminal" evidence="6">
    <location>
        <begin position="255"/>
        <end position="456"/>
    </location>
</feature>
<feature type="compositionally biased region" description="Acidic residues" evidence="5">
    <location>
        <begin position="38"/>
        <end position="66"/>
    </location>
</feature>
<evidence type="ECO:0000256" key="5">
    <source>
        <dbReference type="SAM" id="MobiDB-lite"/>
    </source>
</evidence>
<organism evidence="7 8">
    <name type="scientific">Drechslerella stenobrocha 248</name>
    <dbReference type="NCBI Taxonomy" id="1043628"/>
    <lineage>
        <taxon>Eukaryota</taxon>
        <taxon>Fungi</taxon>
        <taxon>Dikarya</taxon>
        <taxon>Ascomycota</taxon>
        <taxon>Pezizomycotina</taxon>
        <taxon>Orbiliomycetes</taxon>
        <taxon>Orbiliales</taxon>
        <taxon>Orbiliaceae</taxon>
        <taxon>Drechslerella</taxon>
    </lineage>
</organism>
<dbReference type="GO" id="GO:0005852">
    <property type="term" value="C:eukaryotic translation initiation factor 3 complex"/>
    <property type="evidence" value="ECO:0007669"/>
    <property type="project" value="InterPro"/>
</dbReference>
<dbReference type="EMBL" id="KI966444">
    <property type="protein sequence ID" value="EWC44189.1"/>
    <property type="molecule type" value="Genomic_DNA"/>
</dbReference>
<evidence type="ECO:0000256" key="3">
    <source>
        <dbReference type="ARBA" id="ARBA00022917"/>
    </source>
</evidence>
<dbReference type="GO" id="GO:0003743">
    <property type="term" value="F:translation initiation factor activity"/>
    <property type="evidence" value="ECO:0007669"/>
    <property type="project" value="UniProtKB-KW"/>
</dbReference>